<comment type="caution">
    <text evidence="3">The sequence shown here is derived from an EMBL/GenBank/DDBJ whole genome shotgun (WGS) entry which is preliminary data.</text>
</comment>
<dbReference type="RefSeq" id="WP_114144978.1">
    <property type="nucleotide sequence ID" value="NZ_MUYV01000011.1"/>
</dbReference>
<dbReference type="SUPFAM" id="SSF56281">
    <property type="entry name" value="Metallo-hydrolase/oxidoreductase"/>
    <property type="match status" value="1"/>
</dbReference>
<feature type="chain" id="PRO_5012910610" evidence="1">
    <location>
        <begin position="21"/>
        <end position="284"/>
    </location>
</feature>
<feature type="signal peptide" evidence="1">
    <location>
        <begin position="1"/>
        <end position="20"/>
    </location>
</feature>
<dbReference type="Proteomes" id="UP000190683">
    <property type="component" value="Unassembled WGS sequence"/>
</dbReference>
<dbReference type="STRING" id="573983.B0681_08455"/>
<keyword evidence="4" id="KW-1185">Reference proteome</keyword>
<sequence>MNLKTVFLTLTLGLSAAAHAELNVKVYQADSNSFNVTSTLVTGEKEAILIDTGFTRADALRISADILDSKKTLTTILVSQADPDYYFGVETIKEIFPNVQVVTTPAVLAKIEAKLPNKLATWSPKMGANAPRKPILPTALNGTTLTLEGETIEIRGTKGLLAHRPYVWIPSIQTITGNIGVFGNMHVWTADTQTKSYRQAWIAQLDEMKALNPQKVIAGHMAQGTELDSTAIDFTKTYLQTFEQALKGKDSSTVIATMDKAYPNLPAKFNLELGAKVNKGEMKW</sequence>
<dbReference type="EMBL" id="MUYV01000011">
    <property type="protein sequence ID" value="OOS23979.1"/>
    <property type="molecule type" value="Genomic_DNA"/>
</dbReference>
<dbReference type="PANTHER" id="PTHR42951:SF14">
    <property type="entry name" value="METALLO-BETA-LACTAMASE SUPERFAMILY PROTEIN"/>
    <property type="match status" value="1"/>
</dbReference>
<dbReference type="Gene3D" id="3.60.15.10">
    <property type="entry name" value="Ribonuclease Z/Hydroxyacylglutathione hydrolase-like"/>
    <property type="match status" value="1"/>
</dbReference>
<dbReference type="SMART" id="SM00849">
    <property type="entry name" value="Lactamase_B"/>
    <property type="match status" value="1"/>
</dbReference>
<keyword evidence="3" id="KW-0378">Hydrolase</keyword>
<dbReference type="PANTHER" id="PTHR42951">
    <property type="entry name" value="METALLO-BETA-LACTAMASE DOMAIN-CONTAINING"/>
    <property type="match status" value="1"/>
</dbReference>
<organism evidence="3 4">
    <name type="scientific">Moraxella porci DSM 25326</name>
    <dbReference type="NCBI Taxonomy" id="573983"/>
    <lineage>
        <taxon>Bacteria</taxon>
        <taxon>Pseudomonadati</taxon>
        <taxon>Pseudomonadota</taxon>
        <taxon>Gammaproteobacteria</taxon>
        <taxon>Moraxellales</taxon>
        <taxon>Moraxellaceae</taxon>
        <taxon>Moraxella</taxon>
    </lineage>
</organism>
<gene>
    <name evidence="3" type="ORF">B0681_08455</name>
</gene>
<protein>
    <submittedName>
        <fullName evidence="3">MBL fold metallo-hydrolase</fullName>
    </submittedName>
</protein>
<keyword evidence="1" id="KW-0732">Signal</keyword>
<dbReference type="Pfam" id="PF00753">
    <property type="entry name" value="Lactamase_B"/>
    <property type="match status" value="1"/>
</dbReference>
<proteinExistence type="predicted"/>
<reference evidence="3 4" key="1">
    <citation type="submission" date="2017-02" db="EMBL/GenBank/DDBJ databases">
        <title>Draft genome sequence of Moraxella porci CCUG 54912T type strain.</title>
        <authorList>
            <person name="Salva-Serra F."/>
            <person name="Engstrom-Jakobsson H."/>
            <person name="Thorell K."/>
            <person name="Jaen-Luchoro D."/>
            <person name="Gonzales-Siles L."/>
            <person name="Karlsson R."/>
            <person name="Yazdan S."/>
            <person name="Boulund F."/>
            <person name="Johnning A."/>
            <person name="Engstrand L."/>
            <person name="Kristiansson E."/>
            <person name="Moore E."/>
        </authorList>
    </citation>
    <scope>NUCLEOTIDE SEQUENCE [LARGE SCALE GENOMIC DNA]</scope>
    <source>
        <strain evidence="3 4">CCUG 54912</strain>
    </source>
</reference>
<dbReference type="AlphaFoldDB" id="A0A1T0CNZ0"/>
<evidence type="ECO:0000256" key="1">
    <source>
        <dbReference type="SAM" id="SignalP"/>
    </source>
</evidence>
<dbReference type="InterPro" id="IPR001279">
    <property type="entry name" value="Metallo-B-lactamas"/>
</dbReference>
<dbReference type="GO" id="GO:0016787">
    <property type="term" value="F:hydrolase activity"/>
    <property type="evidence" value="ECO:0007669"/>
    <property type="project" value="UniProtKB-KW"/>
</dbReference>
<evidence type="ECO:0000313" key="3">
    <source>
        <dbReference type="EMBL" id="OOS23979.1"/>
    </source>
</evidence>
<dbReference type="CDD" id="cd07739">
    <property type="entry name" value="metallo-hydrolase-like_MBL-fold"/>
    <property type="match status" value="1"/>
</dbReference>
<feature type="domain" description="Metallo-beta-lactamase" evidence="2">
    <location>
        <begin position="35"/>
        <end position="220"/>
    </location>
</feature>
<evidence type="ECO:0000313" key="4">
    <source>
        <dbReference type="Proteomes" id="UP000190683"/>
    </source>
</evidence>
<accession>A0A1T0CNZ0</accession>
<name>A0A1T0CNZ0_9GAMM</name>
<evidence type="ECO:0000259" key="2">
    <source>
        <dbReference type="SMART" id="SM00849"/>
    </source>
</evidence>
<dbReference type="InterPro" id="IPR036866">
    <property type="entry name" value="RibonucZ/Hydroxyglut_hydro"/>
</dbReference>
<dbReference type="InterPro" id="IPR050855">
    <property type="entry name" value="NDM-1-like"/>
</dbReference>